<evidence type="ECO:0000256" key="4">
    <source>
        <dbReference type="ARBA" id="ARBA00023098"/>
    </source>
</evidence>
<dbReference type="AlphaFoldDB" id="A0A7J7HMM8"/>
<evidence type="ECO:0000313" key="7">
    <source>
        <dbReference type="Proteomes" id="UP000593564"/>
    </source>
</evidence>
<keyword evidence="2" id="KW-0378">Hydrolase</keyword>
<dbReference type="Pfam" id="PF00657">
    <property type="entry name" value="Lipase_GDSL"/>
    <property type="match status" value="1"/>
</dbReference>
<evidence type="ECO:0008006" key="8">
    <source>
        <dbReference type="Google" id="ProtNLM"/>
    </source>
</evidence>
<keyword evidence="7" id="KW-1185">Reference proteome</keyword>
<dbReference type="PANTHER" id="PTHR46020:SF32">
    <property type="entry name" value="GDSL ESTERASE_LIPASE"/>
    <property type="match status" value="1"/>
</dbReference>
<dbReference type="PANTHER" id="PTHR46020">
    <property type="entry name" value="OSJNBB0059K02.9 PROTEIN"/>
    <property type="match status" value="1"/>
</dbReference>
<feature type="chain" id="PRO_5029555815" description="GDSL esterase/lipase At5g03610-like" evidence="5">
    <location>
        <begin position="27"/>
        <end position="366"/>
    </location>
</feature>
<evidence type="ECO:0000256" key="2">
    <source>
        <dbReference type="ARBA" id="ARBA00022801"/>
    </source>
</evidence>
<reference evidence="6 7" key="2">
    <citation type="submission" date="2020-07" db="EMBL/GenBank/DDBJ databases">
        <title>Genome assembly of wild tea tree DASZ reveals pedigree and selection history of tea varieties.</title>
        <authorList>
            <person name="Zhang W."/>
        </authorList>
    </citation>
    <scope>NUCLEOTIDE SEQUENCE [LARGE SCALE GENOMIC DNA]</scope>
    <source>
        <strain evidence="7">cv. G240</strain>
        <tissue evidence="6">Leaf</tissue>
    </source>
</reference>
<dbReference type="InterPro" id="IPR036514">
    <property type="entry name" value="SGNH_hydro_sf"/>
</dbReference>
<evidence type="ECO:0000256" key="5">
    <source>
        <dbReference type="SAM" id="SignalP"/>
    </source>
</evidence>
<sequence>MMEKQKLLFFSFSCFFLLPLLSGVQGGSSSSSTSSSSQHNTTHRGLYGFHPTKLFVFGDSYADTGNNRKSIADSWKVPYGITFPGKPTGRFSDGRVLTDYLARFLGLKSPIPYRWRKFAANRLRNGMNFAYGGTGVFDTLVLDPNMTTQIDFLEKLVNNDSVYTKWDLQSSLGLVTLSGNDYGAFLAKGGSTQDLPSFISAVVDQLAENLKRIQDIGVRKVAVTAMQPLGCLPRSTVLNSFQECNATENTAVTFHNLLLQQAASKLNINSKDSSAFVILDLYGSFISVLKTKGDFLGSVKFETPLKPCCMGTSSGHYCGSLDEKGAKMYAVCNNPEAAFFWDMVHPTQAGWRAVYLALKSALQKIN</sequence>
<proteinExistence type="inferred from homology"/>
<name>A0A7J7HMM8_CAMSI</name>
<protein>
    <recommendedName>
        <fullName evidence="8">GDSL esterase/lipase At5g03610-like</fullName>
    </recommendedName>
</protein>
<evidence type="ECO:0000256" key="1">
    <source>
        <dbReference type="ARBA" id="ARBA00008668"/>
    </source>
</evidence>
<dbReference type="Gene3D" id="3.40.50.1110">
    <property type="entry name" value="SGNH hydrolase"/>
    <property type="match status" value="1"/>
</dbReference>
<dbReference type="GO" id="GO:0016788">
    <property type="term" value="F:hydrolase activity, acting on ester bonds"/>
    <property type="evidence" value="ECO:0007669"/>
    <property type="project" value="InterPro"/>
</dbReference>
<dbReference type="InterPro" id="IPR035669">
    <property type="entry name" value="SGNH_plant_lipase-like"/>
</dbReference>
<keyword evidence="5" id="KW-0732">Signal</keyword>
<evidence type="ECO:0000313" key="6">
    <source>
        <dbReference type="EMBL" id="KAF5953999.1"/>
    </source>
</evidence>
<keyword evidence="4" id="KW-0443">Lipid metabolism</keyword>
<dbReference type="GO" id="GO:0016042">
    <property type="term" value="P:lipid catabolic process"/>
    <property type="evidence" value="ECO:0007669"/>
    <property type="project" value="UniProtKB-KW"/>
</dbReference>
<dbReference type="CDD" id="cd01837">
    <property type="entry name" value="SGNH_plant_lipase_like"/>
    <property type="match status" value="1"/>
</dbReference>
<dbReference type="Proteomes" id="UP000593564">
    <property type="component" value="Unassembled WGS sequence"/>
</dbReference>
<comment type="similarity">
    <text evidence="1">Belongs to the 'GDSL' lipolytic enzyme family.</text>
</comment>
<reference evidence="7" key="1">
    <citation type="journal article" date="2020" name="Nat. Commun.">
        <title>Genome assembly of wild tea tree DASZ reveals pedigree and selection history of tea varieties.</title>
        <authorList>
            <person name="Zhang W."/>
            <person name="Zhang Y."/>
            <person name="Qiu H."/>
            <person name="Guo Y."/>
            <person name="Wan H."/>
            <person name="Zhang X."/>
            <person name="Scossa F."/>
            <person name="Alseekh S."/>
            <person name="Zhang Q."/>
            <person name="Wang P."/>
            <person name="Xu L."/>
            <person name="Schmidt M.H."/>
            <person name="Jia X."/>
            <person name="Li D."/>
            <person name="Zhu A."/>
            <person name="Guo F."/>
            <person name="Chen W."/>
            <person name="Ni D."/>
            <person name="Usadel B."/>
            <person name="Fernie A.R."/>
            <person name="Wen W."/>
        </authorList>
    </citation>
    <scope>NUCLEOTIDE SEQUENCE [LARGE SCALE GENOMIC DNA]</scope>
    <source>
        <strain evidence="7">cv. G240</strain>
    </source>
</reference>
<gene>
    <name evidence="6" type="ORF">HYC85_006855</name>
</gene>
<accession>A0A7J7HMM8</accession>
<dbReference type="InterPro" id="IPR001087">
    <property type="entry name" value="GDSL"/>
</dbReference>
<feature type="signal peptide" evidence="5">
    <location>
        <begin position="1"/>
        <end position="26"/>
    </location>
</feature>
<evidence type="ECO:0000256" key="3">
    <source>
        <dbReference type="ARBA" id="ARBA00022963"/>
    </source>
</evidence>
<keyword evidence="3" id="KW-0442">Lipid degradation</keyword>
<dbReference type="SUPFAM" id="SSF52266">
    <property type="entry name" value="SGNH hydrolase"/>
    <property type="match status" value="1"/>
</dbReference>
<comment type="caution">
    <text evidence="6">The sequence shown here is derived from an EMBL/GenBank/DDBJ whole genome shotgun (WGS) entry which is preliminary data.</text>
</comment>
<dbReference type="EMBL" id="JACBKZ010000003">
    <property type="protein sequence ID" value="KAF5953999.1"/>
    <property type="molecule type" value="Genomic_DNA"/>
</dbReference>
<organism evidence="6 7">
    <name type="scientific">Camellia sinensis</name>
    <name type="common">Tea plant</name>
    <name type="synonym">Thea sinensis</name>
    <dbReference type="NCBI Taxonomy" id="4442"/>
    <lineage>
        <taxon>Eukaryota</taxon>
        <taxon>Viridiplantae</taxon>
        <taxon>Streptophyta</taxon>
        <taxon>Embryophyta</taxon>
        <taxon>Tracheophyta</taxon>
        <taxon>Spermatophyta</taxon>
        <taxon>Magnoliopsida</taxon>
        <taxon>eudicotyledons</taxon>
        <taxon>Gunneridae</taxon>
        <taxon>Pentapetalae</taxon>
        <taxon>asterids</taxon>
        <taxon>Ericales</taxon>
        <taxon>Theaceae</taxon>
        <taxon>Camellia</taxon>
    </lineage>
</organism>